<accession>A0A1B9ATI7</accession>
<keyword evidence="4" id="KW-1185">Reference proteome</keyword>
<evidence type="ECO:0000313" key="3">
    <source>
        <dbReference type="EMBL" id="OCA87173.1"/>
    </source>
</evidence>
<dbReference type="EMBL" id="MAYT01000023">
    <property type="protein sequence ID" value="OCA87173.1"/>
    <property type="molecule type" value="Genomic_DNA"/>
</dbReference>
<dbReference type="Proteomes" id="UP000092578">
    <property type="component" value="Unassembled WGS sequence"/>
</dbReference>
<evidence type="ECO:0000259" key="2">
    <source>
        <dbReference type="Pfam" id="PF00310"/>
    </source>
</evidence>
<proteinExistence type="predicted"/>
<name>A0A1B9ATI7_9BACI</name>
<sequence>MIQPLNVVRAAPDLLPVLKEQLPAVLLNKVYLNHRGGQGSDLLTGDGAGVMVQLPHQFFQTACSQLSIPCKEEYGVEILSLPQETQKQRLHKSTLNDRTADERRI</sequence>
<dbReference type="Gene3D" id="3.60.20.10">
    <property type="entry name" value="Glutamine Phosphoribosylpyrophosphate, subunit 1, domain 1"/>
    <property type="match status" value="1"/>
</dbReference>
<organism evidence="3 4">
    <name type="scientific">Pseudobacillus wudalianchiensis</name>
    <dbReference type="NCBI Taxonomy" id="1743143"/>
    <lineage>
        <taxon>Bacteria</taxon>
        <taxon>Bacillati</taxon>
        <taxon>Bacillota</taxon>
        <taxon>Bacilli</taxon>
        <taxon>Bacillales</taxon>
        <taxon>Bacillaceae</taxon>
        <taxon>Pseudobacillus</taxon>
    </lineage>
</organism>
<feature type="domain" description="Glutamine amidotransferase type-2" evidence="2">
    <location>
        <begin position="31"/>
        <end position="101"/>
    </location>
</feature>
<feature type="compositionally biased region" description="Basic and acidic residues" evidence="1">
    <location>
        <begin position="94"/>
        <end position="105"/>
    </location>
</feature>
<dbReference type="InterPro" id="IPR029055">
    <property type="entry name" value="Ntn_hydrolases_N"/>
</dbReference>
<reference evidence="4" key="1">
    <citation type="submission" date="2016-05" db="EMBL/GenBank/DDBJ databases">
        <authorList>
            <person name="Liu B."/>
            <person name="Wang J."/>
            <person name="Zhu Y."/>
            <person name="Liu G."/>
            <person name="Chen Q."/>
            <person name="Chen Z."/>
            <person name="Lan J."/>
            <person name="Che J."/>
            <person name="Ge C."/>
            <person name="Shi H."/>
            <person name="Pan Z."/>
            <person name="Liu X."/>
        </authorList>
    </citation>
    <scope>NUCLEOTIDE SEQUENCE [LARGE SCALE GENOMIC DNA]</scope>
    <source>
        <strain evidence="4">FJAT-27215</strain>
    </source>
</reference>
<protein>
    <recommendedName>
        <fullName evidence="2">Glutamine amidotransferase type-2 domain-containing protein</fullName>
    </recommendedName>
</protein>
<dbReference type="SUPFAM" id="SSF56235">
    <property type="entry name" value="N-terminal nucleophile aminohydrolases (Ntn hydrolases)"/>
    <property type="match status" value="1"/>
</dbReference>
<gene>
    <name evidence="3" type="ORF">A8F95_07865</name>
</gene>
<feature type="region of interest" description="Disordered" evidence="1">
    <location>
        <begin position="85"/>
        <end position="105"/>
    </location>
</feature>
<dbReference type="Pfam" id="PF00310">
    <property type="entry name" value="GATase_2"/>
    <property type="match status" value="1"/>
</dbReference>
<dbReference type="InterPro" id="IPR017932">
    <property type="entry name" value="GATase_2_dom"/>
</dbReference>
<dbReference type="AlphaFoldDB" id="A0A1B9ATI7"/>
<evidence type="ECO:0000256" key="1">
    <source>
        <dbReference type="SAM" id="MobiDB-lite"/>
    </source>
</evidence>
<evidence type="ECO:0000313" key="4">
    <source>
        <dbReference type="Proteomes" id="UP000092578"/>
    </source>
</evidence>
<comment type="caution">
    <text evidence="3">The sequence shown here is derived from an EMBL/GenBank/DDBJ whole genome shotgun (WGS) entry which is preliminary data.</text>
</comment>